<reference evidence="1 2" key="1">
    <citation type="submission" date="2007-07" db="EMBL/GenBank/DDBJ databases">
        <title>Annotation of Clostridium perfringens E str. JGS1987.</title>
        <authorList>
            <person name="Paulsen I."/>
            <person name="Sebastian Y."/>
        </authorList>
    </citation>
    <scope>NUCLEOTIDE SEQUENCE [LARGE SCALE GENOMIC DNA]</scope>
    <source>
        <strain evidence="2">E str. JGS1987</strain>
    </source>
</reference>
<organism evidence="1 2">
    <name type="scientific">Clostridium perfringens E str. JGS1987</name>
    <dbReference type="NCBI Taxonomy" id="451755"/>
    <lineage>
        <taxon>Bacteria</taxon>
        <taxon>Bacillati</taxon>
        <taxon>Bacillota</taxon>
        <taxon>Clostridia</taxon>
        <taxon>Eubacteriales</taxon>
        <taxon>Clostridiaceae</taxon>
        <taxon>Clostridium</taxon>
    </lineage>
</organism>
<dbReference type="SUPFAM" id="SSF46689">
    <property type="entry name" value="Homeodomain-like"/>
    <property type="match status" value="1"/>
</dbReference>
<protein>
    <submittedName>
        <fullName evidence="1">Transposase ISLasa1a, family</fullName>
    </submittedName>
</protein>
<gene>
    <name evidence="1" type="ORF">AC3_A0112</name>
</gene>
<dbReference type="InterPro" id="IPR009057">
    <property type="entry name" value="Homeodomain-like_sf"/>
</dbReference>
<proteinExistence type="predicted"/>
<sequence>MRKNNKYSNEFKKKIIDEYLSGEESFYSLERKYNIPDSTIKGWYYNFYKKGINLETLKENRGRKKTDNIDYKERYEILKKYRAFIKAQREKK</sequence>
<name>B1BQY5_CLOPF</name>
<evidence type="ECO:0000313" key="1">
    <source>
        <dbReference type="EMBL" id="EDT15792.1"/>
    </source>
</evidence>
<evidence type="ECO:0000313" key="2">
    <source>
        <dbReference type="Proteomes" id="UP000005337"/>
    </source>
</evidence>
<dbReference type="Proteomes" id="UP000005337">
    <property type="component" value="Unassembled WGS sequence"/>
</dbReference>
<dbReference type="Gene3D" id="1.10.10.10">
    <property type="entry name" value="Winged helix-like DNA-binding domain superfamily/Winged helix DNA-binding domain"/>
    <property type="match status" value="1"/>
</dbReference>
<dbReference type="EMBL" id="ABDW01000006">
    <property type="protein sequence ID" value="EDT15792.1"/>
    <property type="molecule type" value="Genomic_DNA"/>
</dbReference>
<comment type="caution">
    <text evidence="1">The sequence shown here is derived from an EMBL/GenBank/DDBJ whole genome shotgun (WGS) entry which is preliminary data.</text>
</comment>
<dbReference type="RefSeq" id="WP_004456516.1">
    <property type="nucleotide sequence ID" value="NZ_ABDW01000006.1"/>
</dbReference>
<dbReference type="AlphaFoldDB" id="B1BQY5"/>
<dbReference type="InterPro" id="IPR036388">
    <property type="entry name" value="WH-like_DNA-bd_sf"/>
</dbReference>
<accession>B1BQY5</accession>